<dbReference type="Proteomes" id="UP000184440">
    <property type="component" value="Unassembled WGS sequence"/>
</dbReference>
<dbReference type="PANTHER" id="PTHR37539:SF1">
    <property type="entry name" value="ER-BOUND OXYGENASE MPAB_MPAB'_RUBBER OXYGENASE CATALYTIC DOMAIN-CONTAINING PROTEIN"/>
    <property type="match status" value="1"/>
</dbReference>
<dbReference type="RefSeq" id="WP_073265843.1">
    <property type="nucleotide sequence ID" value="NZ_FRCS01000027.1"/>
</dbReference>
<dbReference type="AlphaFoldDB" id="A0A1M7RNP3"/>
<proteinExistence type="predicted"/>
<gene>
    <name evidence="2" type="ORF">SAMN05443668_12719</name>
</gene>
<evidence type="ECO:0000313" key="3">
    <source>
        <dbReference type="Proteomes" id="UP000184440"/>
    </source>
</evidence>
<accession>A0A1M7RNP3</accession>
<organism evidence="2 3">
    <name type="scientific">Cryptosporangium aurantiacum</name>
    <dbReference type="NCBI Taxonomy" id="134849"/>
    <lineage>
        <taxon>Bacteria</taxon>
        <taxon>Bacillati</taxon>
        <taxon>Actinomycetota</taxon>
        <taxon>Actinomycetes</taxon>
        <taxon>Cryptosporangiales</taxon>
        <taxon>Cryptosporangiaceae</taxon>
        <taxon>Cryptosporangium</taxon>
    </lineage>
</organism>
<protein>
    <recommendedName>
        <fullName evidence="1">ER-bound oxygenase mpaB/mpaB'/Rubber oxygenase catalytic domain-containing protein</fullName>
    </recommendedName>
</protein>
<evidence type="ECO:0000259" key="1">
    <source>
        <dbReference type="Pfam" id="PF09995"/>
    </source>
</evidence>
<feature type="domain" description="ER-bound oxygenase mpaB/mpaB'/Rubber oxygenase catalytic" evidence="1">
    <location>
        <begin position="101"/>
        <end position="337"/>
    </location>
</feature>
<name>A0A1M7RNP3_9ACTN</name>
<reference evidence="2 3" key="1">
    <citation type="submission" date="2016-11" db="EMBL/GenBank/DDBJ databases">
        <authorList>
            <person name="Jaros S."/>
            <person name="Januszkiewicz K."/>
            <person name="Wedrychowicz H."/>
        </authorList>
    </citation>
    <scope>NUCLEOTIDE SEQUENCE [LARGE SCALE GENOMIC DNA]</scope>
    <source>
        <strain evidence="2 3">DSM 46144</strain>
    </source>
</reference>
<dbReference type="PANTHER" id="PTHR37539">
    <property type="entry name" value="SECRETED PROTEIN-RELATED"/>
    <property type="match status" value="1"/>
</dbReference>
<sequence length="400" mass="43854">MERIPSSMRNRDEAERRFGPFADEYVRAMWIGDPLADAFVADFDTIGHAAGMKMLRRACRDGVAAVPDAPPSLHALFAQLDAVPDWADLPGTDAATVHAARYVRQSGLALGAASLVSGYANAAASRPLEMTGRYLDNAGARTIEVGSWLSEVAKPGGVDRFSRGFELTVRVRIIHALVRRALSGRPDWDLDAWGVPICQAYLAYTLVEFCMIPIRAMRAIGAPQLPYEERAAYARWRYLGHLLGIHEQMLPRDRAEQERLEAIYLLTRPPVDEYCRTLVGSINRDFLVPEIEGLLPARARGAAPSVVHGLERIFVGDGIADELGIPRTRMTAVIRAVGPVLGAVNGVLDRLPWTLGPRTRAGERYGEQQDARLRAKYDVRHDLVDASPAGGRAHPARPGA</sequence>
<dbReference type="STRING" id="134849.SAMN05443668_12719"/>
<evidence type="ECO:0000313" key="2">
    <source>
        <dbReference type="EMBL" id="SHN47716.1"/>
    </source>
</evidence>
<dbReference type="GO" id="GO:0016491">
    <property type="term" value="F:oxidoreductase activity"/>
    <property type="evidence" value="ECO:0007669"/>
    <property type="project" value="InterPro"/>
</dbReference>
<dbReference type="Pfam" id="PF09995">
    <property type="entry name" value="MPAB_Lcp_cat"/>
    <property type="match status" value="1"/>
</dbReference>
<dbReference type="EMBL" id="FRCS01000027">
    <property type="protein sequence ID" value="SHN47716.1"/>
    <property type="molecule type" value="Genomic_DNA"/>
</dbReference>
<dbReference type="OrthoDB" id="7614910at2"/>
<dbReference type="InterPro" id="IPR018713">
    <property type="entry name" value="MPAB/Lcp_cat_dom"/>
</dbReference>
<keyword evidence="3" id="KW-1185">Reference proteome</keyword>
<dbReference type="InterPro" id="IPR037473">
    <property type="entry name" value="Lcp-like"/>
</dbReference>